<protein>
    <recommendedName>
        <fullName evidence="3">Secreted protein</fullName>
    </recommendedName>
</protein>
<organism evidence="1 2">
    <name type="scientific">Rubus argutus</name>
    <name type="common">Southern blackberry</name>
    <dbReference type="NCBI Taxonomy" id="59490"/>
    <lineage>
        <taxon>Eukaryota</taxon>
        <taxon>Viridiplantae</taxon>
        <taxon>Streptophyta</taxon>
        <taxon>Embryophyta</taxon>
        <taxon>Tracheophyta</taxon>
        <taxon>Spermatophyta</taxon>
        <taxon>Magnoliopsida</taxon>
        <taxon>eudicotyledons</taxon>
        <taxon>Gunneridae</taxon>
        <taxon>Pentapetalae</taxon>
        <taxon>rosids</taxon>
        <taxon>fabids</taxon>
        <taxon>Rosales</taxon>
        <taxon>Rosaceae</taxon>
        <taxon>Rosoideae</taxon>
        <taxon>Rosoideae incertae sedis</taxon>
        <taxon>Rubus</taxon>
    </lineage>
</organism>
<evidence type="ECO:0000313" key="1">
    <source>
        <dbReference type="EMBL" id="KAK9939741.1"/>
    </source>
</evidence>
<dbReference type="Proteomes" id="UP001457282">
    <property type="component" value="Unassembled WGS sequence"/>
</dbReference>
<evidence type="ECO:0000313" key="2">
    <source>
        <dbReference type="Proteomes" id="UP001457282"/>
    </source>
</evidence>
<reference evidence="1 2" key="1">
    <citation type="journal article" date="2023" name="G3 (Bethesda)">
        <title>A chromosome-length genome assembly and annotation of blackberry (Rubus argutus, cv. 'Hillquist').</title>
        <authorList>
            <person name="Bruna T."/>
            <person name="Aryal R."/>
            <person name="Dudchenko O."/>
            <person name="Sargent D.J."/>
            <person name="Mead D."/>
            <person name="Buti M."/>
            <person name="Cavallini A."/>
            <person name="Hytonen T."/>
            <person name="Andres J."/>
            <person name="Pham M."/>
            <person name="Weisz D."/>
            <person name="Mascagni F."/>
            <person name="Usai G."/>
            <person name="Natali L."/>
            <person name="Bassil N."/>
            <person name="Fernandez G.E."/>
            <person name="Lomsadze A."/>
            <person name="Armour M."/>
            <person name="Olukolu B."/>
            <person name="Poorten T."/>
            <person name="Britton C."/>
            <person name="Davik J."/>
            <person name="Ashrafi H."/>
            <person name="Aiden E.L."/>
            <person name="Borodovsky M."/>
            <person name="Worthington M."/>
        </authorList>
    </citation>
    <scope>NUCLEOTIDE SEQUENCE [LARGE SCALE GENOMIC DNA]</scope>
    <source>
        <strain evidence="1">PI 553951</strain>
    </source>
</reference>
<dbReference type="AlphaFoldDB" id="A0AAW1XTJ6"/>
<proteinExistence type="predicted"/>
<keyword evidence="2" id="KW-1185">Reference proteome</keyword>
<evidence type="ECO:0008006" key="3">
    <source>
        <dbReference type="Google" id="ProtNLM"/>
    </source>
</evidence>
<gene>
    <name evidence="1" type="ORF">M0R45_016430</name>
</gene>
<name>A0AAW1XTJ6_RUBAR</name>
<accession>A0AAW1XTJ6</accession>
<comment type="caution">
    <text evidence="1">The sequence shown here is derived from an EMBL/GenBank/DDBJ whole genome shotgun (WGS) entry which is preliminary data.</text>
</comment>
<sequence length="101" mass="10565">MGLLMMVIDGSGGCAAAVACTEEARDESSIEDVNVGLRIDGGVMVVTSSWAEEGRGRPARVCRQRQSEARRCGGVELLGDARSCYLICGACSTSTMMVVMG</sequence>
<dbReference type="EMBL" id="JBEDUW010000003">
    <property type="protein sequence ID" value="KAK9939741.1"/>
    <property type="molecule type" value="Genomic_DNA"/>
</dbReference>